<dbReference type="OrthoDB" id="5522855at2"/>
<dbReference type="PANTHER" id="PTHR43304:SF1">
    <property type="entry name" value="PAC DOMAIN-CONTAINING PROTEIN"/>
    <property type="match status" value="1"/>
</dbReference>
<dbReference type="InterPro" id="IPR035965">
    <property type="entry name" value="PAS-like_dom_sf"/>
</dbReference>
<dbReference type="InterPro" id="IPR001610">
    <property type="entry name" value="PAC"/>
</dbReference>
<dbReference type="InterPro" id="IPR013767">
    <property type="entry name" value="PAS_fold"/>
</dbReference>
<dbReference type="EC" id="2.7.13.3" evidence="2"/>
<sequence length="617" mass="69344">MLEEQILVDAIAAKVLESDNIYIIATDLQGKYTYLNHHFCEKFNVDPEKAIGKDSMLSIVGEDRIACIAMVQECLANPGESVIGQLRKPLETDTGTMVSLWEFQAVVDEAGMPVQVLCIGYDLSPHKKLEREVEFKSRLLDTIGQAAMAFDLQGVVTYWNKAAERIYGYSREEMLGRQINITVHEEKPDDTEAARSALMAGKTWGGEQIHKDKSGRIFPVKVIDSPIVNDVGQTVGVIATVQDISEEKAHQESIKWHQEQLGKLMQNVPGAVFQMELTPDGRLYFPYISREINRLQHTLTPELLRESAEPGFEAIHKDDVQQLRAAIANAANGDLSELNIEYRVKSEQPGQHRWNRLRARPELKADGGLVWYGIFEDVTEQKSAAVAHQNLLRTATNQNKRLKDFSFMVSHNIRSSVANIMGLLEMVRSEPSNEEYLNMMELTVNRLNNTISNVNELLNFEQSLDMTTWVPCNLLETITRVIELNNESIFREGIQFLVGVPDDLYVQSVPAYLDSIFHNLVTNAIKYGTTKRKKTVDIIGVQEGSQIVVRVRDYGIGIDLDRYGDKIFKLGGRLHQDSRGEGLGLFMTKQQVEALGGSIEVQSEPGLGSTFILTFVQ</sequence>
<comment type="catalytic activity">
    <reaction evidence="1">
        <text>ATP + protein L-histidine = ADP + protein N-phospho-L-histidine.</text>
        <dbReference type="EC" id="2.7.13.3"/>
    </reaction>
</comment>
<dbReference type="CDD" id="cd00130">
    <property type="entry name" value="PAS"/>
    <property type="match status" value="2"/>
</dbReference>
<keyword evidence="4" id="KW-0808">Transferase</keyword>
<keyword evidence="5" id="KW-0418">Kinase</keyword>
<dbReference type="CDD" id="cd00082">
    <property type="entry name" value="HisKA"/>
    <property type="match status" value="1"/>
</dbReference>
<feature type="domain" description="PAC" evidence="8">
    <location>
        <begin position="202"/>
        <end position="256"/>
    </location>
</feature>
<feature type="domain" description="PAS" evidence="7">
    <location>
        <begin position="8"/>
        <end position="63"/>
    </location>
</feature>
<dbReference type="SUPFAM" id="SSF55785">
    <property type="entry name" value="PYP-like sensor domain (PAS domain)"/>
    <property type="match status" value="3"/>
</dbReference>
<feature type="domain" description="PAC" evidence="8">
    <location>
        <begin position="338"/>
        <end position="390"/>
    </location>
</feature>
<evidence type="ECO:0000256" key="3">
    <source>
        <dbReference type="ARBA" id="ARBA00022553"/>
    </source>
</evidence>
<reference evidence="9 10" key="1">
    <citation type="journal article" date="2014" name="Int. J. Syst. Evol. Microbiol.">
        <title>Phaeodactylibacter xiamenensis gen. nov., sp. nov., a member of the family Saprospiraceae isolated from the marine alga Phaeodactylum tricornutum.</title>
        <authorList>
            <person name="Chen Z.Jr."/>
            <person name="Lei X."/>
            <person name="Lai Q."/>
            <person name="Li Y."/>
            <person name="Zhang B."/>
            <person name="Zhang J."/>
            <person name="Zhang H."/>
            <person name="Yang L."/>
            <person name="Zheng W."/>
            <person name="Tian Y."/>
            <person name="Yu Z."/>
            <person name="Xu H.Jr."/>
            <person name="Zheng T."/>
        </authorList>
    </citation>
    <scope>NUCLEOTIDE SEQUENCE [LARGE SCALE GENOMIC DNA]</scope>
    <source>
        <strain evidence="9 10">KD52</strain>
    </source>
</reference>
<evidence type="ECO:0000259" key="8">
    <source>
        <dbReference type="PROSITE" id="PS50113"/>
    </source>
</evidence>
<accession>A0A098S098</accession>
<dbReference type="SUPFAM" id="SSF55874">
    <property type="entry name" value="ATPase domain of HSP90 chaperone/DNA topoisomerase II/histidine kinase"/>
    <property type="match status" value="1"/>
</dbReference>
<dbReference type="AlphaFoldDB" id="A0A098S098"/>
<dbReference type="SMART" id="SM00387">
    <property type="entry name" value="HATPase_c"/>
    <property type="match status" value="1"/>
</dbReference>
<dbReference type="Pfam" id="PF08447">
    <property type="entry name" value="PAS_3"/>
    <property type="match status" value="1"/>
</dbReference>
<dbReference type="Pfam" id="PF00989">
    <property type="entry name" value="PAS"/>
    <property type="match status" value="1"/>
</dbReference>
<gene>
    <name evidence="9" type="ORF">IX84_24320</name>
</gene>
<evidence type="ECO:0000259" key="6">
    <source>
        <dbReference type="PROSITE" id="PS50109"/>
    </source>
</evidence>
<protein>
    <recommendedName>
        <fullName evidence="2">histidine kinase</fullName>
        <ecNumber evidence="2">2.7.13.3</ecNumber>
    </recommendedName>
</protein>
<dbReference type="PRINTS" id="PR00344">
    <property type="entry name" value="BCTRLSENSOR"/>
</dbReference>
<evidence type="ECO:0000313" key="10">
    <source>
        <dbReference type="Proteomes" id="UP000029736"/>
    </source>
</evidence>
<dbReference type="InterPro" id="IPR003594">
    <property type="entry name" value="HATPase_dom"/>
</dbReference>
<dbReference type="InterPro" id="IPR052162">
    <property type="entry name" value="Sensor_kinase/Photoreceptor"/>
</dbReference>
<dbReference type="STRING" id="1524460.IX84_24320"/>
<evidence type="ECO:0000313" key="9">
    <source>
        <dbReference type="EMBL" id="KGE85774.1"/>
    </source>
</evidence>
<dbReference type="PROSITE" id="PS50109">
    <property type="entry name" value="HIS_KIN"/>
    <property type="match status" value="1"/>
</dbReference>
<dbReference type="InterPro" id="IPR036890">
    <property type="entry name" value="HATPase_C_sf"/>
</dbReference>
<evidence type="ECO:0000256" key="2">
    <source>
        <dbReference type="ARBA" id="ARBA00012438"/>
    </source>
</evidence>
<name>A0A098S098_9BACT</name>
<dbReference type="SMART" id="SM00091">
    <property type="entry name" value="PAS"/>
    <property type="match status" value="3"/>
</dbReference>
<dbReference type="InterPro" id="IPR000700">
    <property type="entry name" value="PAS-assoc_C"/>
</dbReference>
<evidence type="ECO:0000256" key="5">
    <source>
        <dbReference type="ARBA" id="ARBA00022777"/>
    </source>
</evidence>
<evidence type="ECO:0000256" key="4">
    <source>
        <dbReference type="ARBA" id="ARBA00022679"/>
    </source>
</evidence>
<evidence type="ECO:0000259" key="7">
    <source>
        <dbReference type="PROSITE" id="PS50112"/>
    </source>
</evidence>
<dbReference type="PROSITE" id="PS50112">
    <property type="entry name" value="PAS"/>
    <property type="match status" value="2"/>
</dbReference>
<evidence type="ECO:0000256" key="1">
    <source>
        <dbReference type="ARBA" id="ARBA00000085"/>
    </source>
</evidence>
<dbReference type="Gene3D" id="3.30.450.20">
    <property type="entry name" value="PAS domain"/>
    <property type="match status" value="3"/>
</dbReference>
<keyword evidence="3" id="KW-0597">Phosphoprotein</keyword>
<dbReference type="Pfam" id="PF02518">
    <property type="entry name" value="HATPase_c"/>
    <property type="match status" value="1"/>
</dbReference>
<dbReference type="InterPro" id="IPR004358">
    <property type="entry name" value="Sig_transdc_His_kin-like_C"/>
</dbReference>
<dbReference type="PANTHER" id="PTHR43304">
    <property type="entry name" value="PHYTOCHROME-LIKE PROTEIN CPH1"/>
    <property type="match status" value="1"/>
</dbReference>
<dbReference type="InterPro" id="IPR003661">
    <property type="entry name" value="HisK_dim/P_dom"/>
</dbReference>
<proteinExistence type="predicted"/>
<dbReference type="EMBL" id="JPOS01000083">
    <property type="protein sequence ID" value="KGE85774.1"/>
    <property type="molecule type" value="Genomic_DNA"/>
</dbReference>
<dbReference type="InterPro" id="IPR000014">
    <property type="entry name" value="PAS"/>
</dbReference>
<dbReference type="RefSeq" id="WP_044226493.1">
    <property type="nucleotide sequence ID" value="NZ_CAKZLC010000414.1"/>
</dbReference>
<comment type="caution">
    <text evidence="9">The sequence shown here is derived from an EMBL/GenBank/DDBJ whole genome shotgun (WGS) entry which is preliminary data.</text>
</comment>
<dbReference type="PROSITE" id="PS50113">
    <property type="entry name" value="PAC"/>
    <property type="match status" value="2"/>
</dbReference>
<dbReference type="SUPFAM" id="SSF47384">
    <property type="entry name" value="Homodimeric domain of signal transducing histidine kinase"/>
    <property type="match status" value="1"/>
</dbReference>
<dbReference type="GO" id="GO:0000155">
    <property type="term" value="F:phosphorelay sensor kinase activity"/>
    <property type="evidence" value="ECO:0007669"/>
    <property type="project" value="InterPro"/>
</dbReference>
<feature type="domain" description="Histidine kinase" evidence="6">
    <location>
        <begin position="408"/>
        <end position="617"/>
    </location>
</feature>
<dbReference type="NCBIfam" id="TIGR00229">
    <property type="entry name" value="sensory_box"/>
    <property type="match status" value="2"/>
</dbReference>
<organism evidence="9 10">
    <name type="scientific">Phaeodactylibacter xiamenensis</name>
    <dbReference type="NCBI Taxonomy" id="1524460"/>
    <lineage>
        <taxon>Bacteria</taxon>
        <taxon>Pseudomonadati</taxon>
        <taxon>Bacteroidota</taxon>
        <taxon>Saprospiria</taxon>
        <taxon>Saprospirales</taxon>
        <taxon>Haliscomenobacteraceae</taxon>
        <taxon>Phaeodactylibacter</taxon>
    </lineage>
</organism>
<dbReference type="InterPro" id="IPR005467">
    <property type="entry name" value="His_kinase_dom"/>
</dbReference>
<dbReference type="Gene3D" id="1.10.287.130">
    <property type="match status" value="1"/>
</dbReference>
<feature type="domain" description="PAS" evidence="7">
    <location>
        <begin position="132"/>
        <end position="198"/>
    </location>
</feature>
<keyword evidence="10" id="KW-1185">Reference proteome</keyword>
<dbReference type="InterPro" id="IPR036097">
    <property type="entry name" value="HisK_dim/P_sf"/>
</dbReference>
<dbReference type="Gene3D" id="3.30.565.10">
    <property type="entry name" value="Histidine kinase-like ATPase, C-terminal domain"/>
    <property type="match status" value="1"/>
</dbReference>
<dbReference type="Proteomes" id="UP000029736">
    <property type="component" value="Unassembled WGS sequence"/>
</dbReference>
<dbReference type="InterPro" id="IPR013655">
    <property type="entry name" value="PAS_fold_3"/>
</dbReference>
<dbReference type="SMART" id="SM00086">
    <property type="entry name" value="PAC"/>
    <property type="match status" value="2"/>
</dbReference>
<dbReference type="GO" id="GO:0006355">
    <property type="term" value="P:regulation of DNA-templated transcription"/>
    <property type="evidence" value="ECO:0007669"/>
    <property type="project" value="InterPro"/>
</dbReference>